<evidence type="ECO:0000313" key="2">
    <source>
        <dbReference type="EMBL" id="PWJ78723.1"/>
    </source>
</evidence>
<feature type="region of interest" description="Disordered" evidence="1">
    <location>
        <begin position="76"/>
        <end position="99"/>
    </location>
</feature>
<protein>
    <submittedName>
        <fullName evidence="2">Uncharacterized protein</fullName>
    </submittedName>
</protein>
<feature type="compositionally biased region" description="Basic and acidic residues" evidence="1">
    <location>
        <begin position="85"/>
        <end position="99"/>
    </location>
</feature>
<keyword evidence="3" id="KW-1185">Reference proteome</keyword>
<reference evidence="2 3" key="1">
    <citation type="submission" date="2018-05" db="EMBL/GenBank/DDBJ databases">
        <authorList>
            <person name="Goeker M."/>
            <person name="Huntemann M."/>
            <person name="Clum A."/>
            <person name="Pillay M."/>
            <person name="Palaniappan K."/>
            <person name="Varghese N."/>
            <person name="Mikhailova N."/>
            <person name="Stamatis D."/>
            <person name="Reddy T."/>
            <person name="Daum C."/>
            <person name="Shapiro N."/>
            <person name="Ivanova N."/>
            <person name="Kyrpides N."/>
            <person name="Woyke T."/>
        </authorList>
    </citation>
    <scope>NUCLEOTIDE SEQUENCE [LARGE SCALE GENOMIC DNA]</scope>
    <source>
        <strain evidence="2 3">DSM 26524</strain>
    </source>
</reference>
<dbReference type="Proteomes" id="UP000245412">
    <property type="component" value="Unassembled WGS sequence"/>
</dbReference>
<dbReference type="EMBL" id="QGGY01000001">
    <property type="protein sequence ID" value="PWJ78723.1"/>
    <property type="molecule type" value="Genomic_DNA"/>
</dbReference>
<gene>
    <name evidence="2" type="ORF">C7383_10191</name>
</gene>
<name>A0AB73T9L1_9FIRM</name>
<evidence type="ECO:0000313" key="3">
    <source>
        <dbReference type="Proteomes" id="UP000245412"/>
    </source>
</evidence>
<evidence type="ECO:0000256" key="1">
    <source>
        <dbReference type="SAM" id="MobiDB-lite"/>
    </source>
</evidence>
<comment type="caution">
    <text evidence="2">The sequence shown here is derived from an EMBL/GenBank/DDBJ whole genome shotgun (WGS) entry which is preliminary data.</text>
</comment>
<accession>A0AB73T9L1</accession>
<sequence length="99" mass="10851">MKITSPLLFSAPGQLFEEQACPKPERGIIKADDPVDVCFGITVVPGAHPPFFQETPCQELCQKNKDSVAGTADDNTVIFQPFEQGSDKRGHAVDREHPE</sequence>
<proteinExistence type="predicted"/>
<organism evidence="2 3">
    <name type="scientific">Murimonas intestini</name>
    <dbReference type="NCBI Taxonomy" id="1337051"/>
    <lineage>
        <taxon>Bacteria</taxon>
        <taxon>Bacillati</taxon>
        <taxon>Bacillota</taxon>
        <taxon>Clostridia</taxon>
        <taxon>Lachnospirales</taxon>
        <taxon>Lachnospiraceae</taxon>
        <taxon>Murimonas</taxon>
    </lineage>
</organism>
<dbReference type="AlphaFoldDB" id="A0AB73T9L1"/>